<dbReference type="GO" id="GO:0005525">
    <property type="term" value="F:GTP binding"/>
    <property type="evidence" value="ECO:0007669"/>
    <property type="project" value="UniProtKB-UniRule"/>
</dbReference>
<comment type="function">
    <text evidence="10">Involved in targeting and insertion of nascent membrane proteins into the cytoplasmic membrane. Binds to the hydrophobic signal sequence of the ribosome-nascent chain (RNC) as it emerges from the ribosomes. The SRP-RNC complex is then targeted to the cytoplasmic membrane where it interacts with the SRP receptor FtsY. Interaction with FtsY leads to the transfer of the RNC complex to the Sec translocase for insertion into the membrane, the hydrolysis of GTP by both Ffh and FtsY, and the dissociation of the SRP-FtsY complex into the individual components.</text>
</comment>
<dbReference type="SUPFAM" id="SSF47446">
    <property type="entry name" value="Signal peptide-binding domain"/>
    <property type="match status" value="1"/>
</dbReference>
<keyword evidence="14" id="KW-1185">Reference proteome</keyword>
<keyword evidence="2 11" id="KW-0963">Cytoplasm</keyword>
<evidence type="ECO:0000256" key="6">
    <source>
        <dbReference type="ARBA" id="ARBA00023134"/>
    </source>
</evidence>
<dbReference type="Pfam" id="PF00448">
    <property type="entry name" value="SRP54"/>
    <property type="match status" value="1"/>
</dbReference>
<dbReference type="Proteomes" id="UP000199516">
    <property type="component" value="Unassembled WGS sequence"/>
</dbReference>
<dbReference type="SMART" id="SM00382">
    <property type="entry name" value="AAA"/>
    <property type="match status" value="1"/>
</dbReference>
<dbReference type="GO" id="GO:0003924">
    <property type="term" value="F:GTPase activity"/>
    <property type="evidence" value="ECO:0007669"/>
    <property type="project" value="UniProtKB-UniRule"/>
</dbReference>
<proteinExistence type="inferred from homology"/>
<dbReference type="SMART" id="SM00962">
    <property type="entry name" value="SRP54"/>
    <property type="match status" value="1"/>
</dbReference>
<feature type="binding site" evidence="11">
    <location>
        <begin position="191"/>
        <end position="195"/>
    </location>
    <ligand>
        <name>GTP</name>
        <dbReference type="ChEBI" id="CHEBI:37565"/>
    </ligand>
</feature>
<dbReference type="PANTHER" id="PTHR11564:SF5">
    <property type="entry name" value="SIGNAL RECOGNITION PARTICLE SUBUNIT SRP54"/>
    <property type="match status" value="1"/>
</dbReference>
<dbReference type="CDD" id="cd18539">
    <property type="entry name" value="SRP_G"/>
    <property type="match status" value="1"/>
</dbReference>
<dbReference type="GO" id="GO:0008312">
    <property type="term" value="F:7S RNA binding"/>
    <property type="evidence" value="ECO:0007669"/>
    <property type="project" value="InterPro"/>
</dbReference>
<organism evidence="13 14">
    <name type="scientific">Alteribacillus iranensis</name>
    <dbReference type="NCBI Taxonomy" id="930128"/>
    <lineage>
        <taxon>Bacteria</taxon>
        <taxon>Bacillati</taxon>
        <taxon>Bacillota</taxon>
        <taxon>Bacilli</taxon>
        <taxon>Bacillales</taxon>
        <taxon>Bacillaceae</taxon>
        <taxon>Alteribacillus</taxon>
    </lineage>
</organism>
<dbReference type="STRING" id="930128.SAMN05192532_101692"/>
<dbReference type="InterPro" id="IPR003593">
    <property type="entry name" value="AAA+_ATPase"/>
</dbReference>
<evidence type="ECO:0000256" key="9">
    <source>
        <dbReference type="ARBA" id="ARBA00048027"/>
    </source>
</evidence>
<sequence length="447" mass="49428">MAFEGLAERLQATFDKMKGRGKVSEADVKEMMREVRLALLEADVNFKVVKKFVNDVKERAVGQEVMKSLTPGQQVIKVVNEELTKLMGEEQSKIALAQKPPTVVMMVGLQGAGKTTTTGKLANFLRKKNNRKPLMAAADIYRPAAIDQLETLGKQLSMPVFSLGDQVNPVDIATGAVNQAKEEHHDYVLIDTAGRLHVDEDLMGELQRIKEAVQPDEILLVVDAMTGQDAVNVAESFNEQLDLTGIVLTKLDGDTRGGAALSVKAVTGTPIKFAGMGEKIDQLEPFHPERMASRILGMGDVLSLIEKAQTNVDEERAKELEKKMRTAELTFDDFLEQLEQVRNMGPLDELLAMIPGANKKALKNVQVDESQIGRVEAIVRSMTSHEKQQPSVINASRKRRIAKGSGTSIQDVNRLLKQFEDMKKMMKQMTNMQGKKKGKGGFQLPFM</sequence>
<dbReference type="InterPro" id="IPR022941">
    <property type="entry name" value="SRP54"/>
</dbReference>
<dbReference type="InterPro" id="IPR000897">
    <property type="entry name" value="SRP54_GTPase_dom"/>
</dbReference>
<comment type="domain">
    <text evidence="11">Composed of three domains: the N-terminal N domain, which is responsible for interactions with the ribosome, the central G domain, which binds GTP, and the C-terminal M domain, which binds the RNA and the signal sequence of the RNC.</text>
</comment>
<dbReference type="NCBIfam" id="TIGR00959">
    <property type="entry name" value="ffh"/>
    <property type="match status" value="1"/>
</dbReference>
<evidence type="ECO:0000313" key="13">
    <source>
        <dbReference type="EMBL" id="SFE39592.1"/>
    </source>
</evidence>
<comment type="catalytic activity">
    <reaction evidence="9 11">
        <text>GTP + H2O = GDP + phosphate + H(+)</text>
        <dbReference type="Rhea" id="RHEA:19669"/>
        <dbReference type="ChEBI" id="CHEBI:15377"/>
        <dbReference type="ChEBI" id="CHEBI:15378"/>
        <dbReference type="ChEBI" id="CHEBI:37565"/>
        <dbReference type="ChEBI" id="CHEBI:43474"/>
        <dbReference type="ChEBI" id="CHEBI:58189"/>
        <dbReference type="EC" id="3.6.5.4"/>
    </reaction>
</comment>
<dbReference type="FunFam" id="1.20.120.140:FF:000001">
    <property type="entry name" value="Signal recognition particle GTPase"/>
    <property type="match status" value="1"/>
</dbReference>
<dbReference type="InterPro" id="IPR027417">
    <property type="entry name" value="P-loop_NTPase"/>
</dbReference>
<feature type="binding site" evidence="11">
    <location>
        <begin position="249"/>
        <end position="252"/>
    </location>
    <ligand>
        <name>GTP</name>
        <dbReference type="ChEBI" id="CHEBI:37565"/>
    </ligand>
</feature>
<dbReference type="InterPro" id="IPR013822">
    <property type="entry name" value="Signal_recog_particl_SRP54_hlx"/>
</dbReference>
<comment type="subunit">
    <text evidence="11">Part of the signal recognition particle protein translocation system, which is composed of SRP and FtsY.</text>
</comment>
<dbReference type="EC" id="3.6.5.4" evidence="11"/>
<accession>A0A1I2A6L8</accession>
<comment type="subcellular location">
    <subcellularLocation>
        <location evidence="11">Cytoplasm</location>
    </subcellularLocation>
    <text evidence="11">The SRP-RNC complex is targeted to the cytoplasmic membrane.</text>
</comment>
<dbReference type="Gene3D" id="3.40.50.300">
    <property type="entry name" value="P-loop containing nucleotide triphosphate hydrolases"/>
    <property type="match status" value="1"/>
</dbReference>
<evidence type="ECO:0000256" key="5">
    <source>
        <dbReference type="ARBA" id="ARBA00022884"/>
    </source>
</evidence>
<reference evidence="13 14" key="1">
    <citation type="submission" date="2016-10" db="EMBL/GenBank/DDBJ databases">
        <authorList>
            <person name="de Groot N.N."/>
        </authorList>
    </citation>
    <scope>NUCLEOTIDE SEQUENCE [LARGE SCALE GENOMIC DNA]</scope>
    <source>
        <strain evidence="13 14">DSM 23995</strain>
    </source>
</reference>
<keyword evidence="4 11" id="KW-0378">Hydrolase</keyword>
<feature type="binding site" evidence="11">
    <location>
        <begin position="108"/>
        <end position="115"/>
    </location>
    <ligand>
        <name>GTP</name>
        <dbReference type="ChEBI" id="CHEBI:37565"/>
    </ligand>
</feature>
<evidence type="ECO:0000256" key="2">
    <source>
        <dbReference type="ARBA" id="ARBA00022490"/>
    </source>
</evidence>
<keyword evidence="6 11" id="KW-0342">GTP-binding</keyword>
<name>A0A1I2A6L8_9BACI</name>
<dbReference type="InterPro" id="IPR004780">
    <property type="entry name" value="SRP"/>
</dbReference>
<dbReference type="Gene3D" id="1.10.260.30">
    <property type="entry name" value="Signal recognition particle, SRP54 subunit, M-domain"/>
    <property type="match status" value="1"/>
</dbReference>
<dbReference type="OrthoDB" id="9804720at2"/>
<evidence type="ECO:0000256" key="4">
    <source>
        <dbReference type="ARBA" id="ARBA00022801"/>
    </source>
</evidence>
<dbReference type="SUPFAM" id="SSF52540">
    <property type="entry name" value="P-loop containing nucleoside triphosphate hydrolases"/>
    <property type="match status" value="1"/>
</dbReference>
<dbReference type="InterPro" id="IPR036891">
    <property type="entry name" value="Signal_recog_part_SRP54_M_sf"/>
</dbReference>
<dbReference type="InterPro" id="IPR004125">
    <property type="entry name" value="Signal_recog_particle_SRP54_M"/>
</dbReference>
<gene>
    <name evidence="11" type="primary">ffh</name>
    <name evidence="13" type="ORF">SAMN05192532_101692</name>
</gene>
<evidence type="ECO:0000259" key="12">
    <source>
        <dbReference type="PROSITE" id="PS00300"/>
    </source>
</evidence>
<dbReference type="EMBL" id="FONT01000001">
    <property type="protein sequence ID" value="SFE39592.1"/>
    <property type="molecule type" value="Genomic_DNA"/>
</dbReference>
<dbReference type="Pfam" id="PF02978">
    <property type="entry name" value="SRP_SPB"/>
    <property type="match status" value="1"/>
</dbReference>
<evidence type="ECO:0000256" key="11">
    <source>
        <dbReference type="HAMAP-Rule" id="MF_00306"/>
    </source>
</evidence>
<dbReference type="GO" id="GO:0006614">
    <property type="term" value="P:SRP-dependent cotranslational protein targeting to membrane"/>
    <property type="evidence" value="ECO:0007669"/>
    <property type="project" value="InterPro"/>
</dbReference>
<dbReference type="Gene3D" id="1.20.120.140">
    <property type="entry name" value="Signal recognition particle SRP54, nucleotide-binding domain"/>
    <property type="match status" value="1"/>
</dbReference>
<dbReference type="FunFam" id="3.40.50.300:FF:000022">
    <property type="entry name" value="Signal recognition particle 54 kDa subunit"/>
    <property type="match status" value="1"/>
</dbReference>
<dbReference type="SMART" id="SM00963">
    <property type="entry name" value="SRP54_N"/>
    <property type="match status" value="1"/>
</dbReference>
<feature type="domain" description="SRP54-type proteins GTP-binding" evidence="12">
    <location>
        <begin position="270"/>
        <end position="283"/>
    </location>
</feature>
<dbReference type="AlphaFoldDB" id="A0A1I2A6L8"/>
<evidence type="ECO:0000256" key="1">
    <source>
        <dbReference type="ARBA" id="ARBA00005450"/>
    </source>
</evidence>
<evidence type="ECO:0000256" key="8">
    <source>
        <dbReference type="ARBA" id="ARBA00023274"/>
    </source>
</evidence>
<comment type="similarity">
    <text evidence="1 11">Belongs to the GTP-binding SRP family. SRP54 subfamily.</text>
</comment>
<evidence type="ECO:0000256" key="10">
    <source>
        <dbReference type="ARBA" id="ARBA00057471"/>
    </source>
</evidence>
<keyword evidence="8 11" id="KW-0687">Ribonucleoprotein</keyword>
<evidence type="ECO:0000256" key="3">
    <source>
        <dbReference type="ARBA" id="ARBA00022741"/>
    </source>
</evidence>
<dbReference type="HAMAP" id="MF_00306">
    <property type="entry name" value="SRP54"/>
    <property type="match status" value="1"/>
</dbReference>
<dbReference type="PANTHER" id="PTHR11564">
    <property type="entry name" value="SIGNAL RECOGNITION PARTICLE 54K PROTEIN SRP54"/>
    <property type="match status" value="1"/>
</dbReference>
<keyword evidence="3 11" id="KW-0547">Nucleotide-binding</keyword>
<protein>
    <recommendedName>
        <fullName evidence="11">Signal recognition particle protein</fullName>
        <ecNumber evidence="11">3.6.5.4</ecNumber>
    </recommendedName>
    <alternativeName>
        <fullName evidence="11">Fifty-four homolog</fullName>
    </alternativeName>
</protein>
<evidence type="ECO:0000256" key="7">
    <source>
        <dbReference type="ARBA" id="ARBA00023135"/>
    </source>
</evidence>
<dbReference type="InterPro" id="IPR042101">
    <property type="entry name" value="SRP54_N_sf"/>
</dbReference>
<dbReference type="RefSeq" id="WP_091657324.1">
    <property type="nucleotide sequence ID" value="NZ_FONT01000001.1"/>
</dbReference>
<keyword evidence="7 11" id="KW-0733">Signal recognition particle</keyword>
<dbReference type="GO" id="GO:0048500">
    <property type="term" value="C:signal recognition particle"/>
    <property type="evidence" value="ECO:0007669"/>
    <property type="project" value="UniProtKB-UniRule"/>
</dbReference>
<dbReference type="PROSITE" id="PS00300">
    <property type="entry name" value="SRP54"/>
    <property type="match status" value="1"/>
</dbReference>
<dbReference type="Pfam" id="PF02881">
    <property type="entry name" value="SRP54_N"/>
    <property type="match status" value="1"/>
</dbReference>
<evidence type="ECO:0000313" key="14">
    <source>
        <dbReference type="Proteomes" id="UP000199516"/>
    </source>
</evidence>
<keyword evidence="5 11" id="KW-0694">RNA-binding</keyword>